<dbReference type="Proteomes" id="UP000297299">
    <property type="component" value="Unassembled WGS sequence"/>
</dbReference>
<protein>
    <submittedName>
        <fullName evidence="2">Uncharacterized protein</fullName>
    </submittedName>
</protein>
<reference evidence="2 3" key="1">
    <citation type="submission" date="2017-11" db="EMBL/GenBank/DDBJ databases">
        <title>Comparative genomics of Botrytis spp.</title>
        <authorList>
            <person name="Valero-Jimenez C.A."/>
            <person name="Tapia P."/>
            <person name="Veloso J."/>
            <person name="Silva-Moreno E."/>
            <person name="Staats M."/>
            <person name="Valdes J.H."/>
            <person name="Van Kan J.A.L."/>
        </authorList>
    </citation>
    <scope>NUCLEOTIDE SEQUENCE [LARGE SCALE GENOMIC DNA]</scope>
    <source>
        <strain evidence="2 3">MUCL2830</strain>
    </source>
</reference>
<sequence>MFDPLDNDAINPPPTQPPSQKPIRSHNPLSLFPKHLKEHNLHRSIMKSSKSKNRRELIAEKSAVVNSAGGVAFREDMLVLQSHTPSNLPSGHTQTFDE</sequence>
<feature type="compositionally biased region" description="Pro residues" evidence="1">
    <location>
        <begin position="11"/>
        <end position="20"/>
    </location>
</feature>
<accession>A0A4Y8DCC3</accession>
<keyword evidence="3" id="KW-1185">Reference proteome</keyword>
<proteinExistence type="predicted"/>
<evidence type="ECO:0000313" key="2">
    <source>
        <dbReference type="EMBL" id="TEY79485.1"/>
    </source>
</evidence>
<feature type="region of interest" description="Disordered" evidence="1">
    <location>
        <begin position="1"/>
        <end position="29"/>
    </location>
</feature>
<dbReference type="EMBL" id="PHWZ01000044">
    <property type="protein sequence ID" value="TEY79485.1"/>
    <property type="molecule type" value="Genomic_DNA"/>
</dbReference>
<gene>
    <name evidence="2" type="ORF">BOTCAL_0044g00180</name>
</gene>
<name>A0A4Y8DCC3_9HELO</name>
<organism evidence="2 3">
    <name type="scientific">Botryotinia calthae</name>
    <dbReference type="NCBI Taxonomy" id="38488"/>
    <lineage>
        <taxon>Eukaryota</taxon>
        <taxon>Fungi</taxon>
        <taxon>Dikarya</taxon>
        <taxon>Ascomycota</taxon>
        <taxon>Pezizomycotina</taxon>
        <taxon>Leotiomycetes</taxon>
        <taxon>Helotiales</taxon>
        <taxon>Sclerotiniaceae</taxon>
        <taxon>Botryotinia</taxon>
    </lineage>
</organism>
<comment type="caution">
    <text evidence="2">The sequence shown here is derived from an EMBL/GenBank/DDBJ whole genome shotgun (WGS) entry which is preliminary data.</text>
</comment>
<evidence type="ECO:0000313" key="3">
    <source>
        <dbReference type="Proteomes" id="UP000297299"/>
    </source>
</evidence>
<dbReference type="AlphaFoldDB" id="A0A4Y8DCC3"/>
<evidence type="ECO:0000256" key="1">
    <source>
        <dbReference type="SAM" id="MobiDB-lite"/>
    </source>
</evidence>